<keyword evidence="2" id="KW-1185">Reference proteome</keyword>
<sequence>MRKLFTLLALGGLTLLTRPAQAQFVVTMPIAEKQATKQATHQGFITTLRGIGNTIVKKGTSTQAVIKQLTDQTAAMHEEWYDGLLKINSVVRDYQRVQTIWSYQERILTLYTQNMTQLRQNPYLTPAQVQGMARGYTVLMSENVALLDDLTVILTPDAAKMTDAQRLKFINKLSDKVVHQYQLVSYFTARNQAIAAQQSRAAKDTQVLKKLYGLPN</sequence>
<accession>A0ACB5PX74</accession>
<evidence type="ECO:0000313" key="1">
    <source>
        <dbReference type="EMBL" id="GGF80525.1"/>
    </source>
</evidence>
<evidence type="ECO:0000313" key="2">
    <source>
        <dbReference type="Proteomes" id="UP000605392"/>
    </source>
</evidence>
<reference evidence="1 2" key="1">
    <citation type="journal article" date="2019" name="Int. J. Syst. Evol. Microbiol.">
        <title>The Global Catalogue of Microorganisms (GCM) 10K type strain sequencing project: providing services to taxonomists for standard genome sequencing and annotation.</title>
        <authorList>
            <consortium name="The Broad Institute Genomics Platform"/>
            <consortium name="The Broad Institute Genome Sequencing Center for Infectious Disease"/>
            <person name="Wu L."/>
            <person name="Ma J."/>
        </authorList>
    </citation>
    <scope>NUCLEOTIDE SEQUENCE [LARGE SCALE GENOMIC DNA]</scope>
    <source>
        <strain evidence="1 2">CGMCC 1.12720</strain>
    </source>
</reference>
<gene>
    <name evidence="1" type="ORF">GCM10011375_39520</name>
</gene>
<organism evidence="1 2">
    <name type="scientific">Hymenobacter qilianensis</name>
    <dbReference type="NCBI Taxonomy" id="1385715"/>
    <lineage>
        <taxon>Bacteria</taxon>
        <taxon>Pseudomonadati</taxon>
        <taxon>Bacteroidota</taxon>
        <taxon>Cytophagia</taxon>
        <taxon>Cytophagales</taxon>
        <taxon>Hymenobacteraceae</taxon>
        <taxon>Hymenobacter</taxon>
    </lineage>
</organism>
<proteinExistence type="predicted"/>
<comment type="caution">
    <text evidence="1">The sequence shown here is derived from an EMBL/GenBank/DDBJ whole genome shotgun (WGS) entry which is preliminary data.</text>
</comment>
<dbReference type="EMBL" id="BMFN01000006">
    <property type="protein sequence ID" value="GGF80525.1"/>
    <property type="molecule type" value="Genomic_DNA"/>
</dbReference>
<name>A0ACB5PX74_9BACT</name>
<protein>
    <submittedName>
        <fullName evidence="1">Uncharacterized protein</fullName>
    </submittedName>
</protein>
<dbReference type="Proteomes" id="UP000605392">
    <property type="component" value="Unassembled WGS sequence"/>
</dbReference>